<sequence>MKSSAIWLIALIAFGSWPVTAPGGDLTDLEVMKWSQFSGRMSG</sequence>
<dbReference type="RefSeq" id="WP_281261780.1">
    <property type="nucleotide sequence ID" value="NZ_QAYG01000007.1"/>
</dbReference>
<name>A0A2T5V6C3_9HYPH</name>
<comment type="caution">
    <text evidence="1">The sequence shown here is derived from an EMBL/GenBank/DDBJ whole genome shotgun (WGS) entry which is preliminary data.</text>
</comment>
<dbReference type="Proteomes" id="UP000244081">
    <property type="component" value="Unassembled WGS sequence"/>
</dbReference>
<proteinExistence type="predicted"/>
<protein>
    <submittedName>
        <fullName evidence="1">Uncharacterized protein</fullName>
    </submittedName>
</protein>
<organism evidence="1 2">
    <name type="scientific">Breoghania corrubedonensis</name>
    <dbReference type="NCBI Taxonomy" id="665038"/>
    <lineage>
        <taxon>Bacteria</taxon>
        <taxon>Pseudomonadati</taxon>
        <taxon>Pseudomonadota</taxon>
        <taxon>Alphaproteobacteria</taxon>
        <taxon>Hyphomicrobiales</taxon>
        <taxon>Stappiaceae</taxon>
        <taxon>Breoghania</taxon>
    </lineage>
</organism>
<reference evidence="1 2" key="1">
    <citation type="submission" date="2018-04" db="EMBL/GenBank/DDBJ databases">
        <title>Genomic Encyclopedia of Archaeal and Bacterial Type Strains, Phase II (KMG-II): from individual species to whole genera.</title>
        <authorList>
            <person name="Goeker M."/>
        </authorList>
    </citation>
    <scope>NUCLEOTIDE SEQUENCE [LARGE SCALE GENOMIC DNA]</scope>
    <source>
        <strain evidence="1 2">DSM 23382</strain>
    </source>
</reference>
<keyword evidence="2" id="KW-1185">Reference proteome</keyword>
<accession>A0A2T5V6C3</accession>
<evidence type="ECO:0000313" key="2">
    <source>
        <dbReference type="Proteomes" id="UP000244081"/>
    </source>
</evidence>
<gene>
    <name evidence="1" type="ORF">C8N35_10716</name>
</gene>
<dbReference type="EMBL" id="QAYG01000007">
    <property type="protein sequence ID" value="PTW59303.1"/>
    <property type="molecule type" value="Genomic_DNA"/>
</dbReference>
<evidence type="ECO:0000313" key="1">
    <source>
        <dbReference type="EMBL" id="PTW59303.1"/>
    </source>
</evidence>
<dbReference type="AlphaFoldDB" id="A0A2T5V6C3"/>